<dbReference type="CDD" id="cd09325">
    <property type="entry name" value="TDT_C4-dicarb_trans"/>
    <property type="match status" value="1"/>
</dbReference>
<dbReference type="AlphaFoldDB" id="A0A212KH43"/>
<keyword evidence="3 5" id="KW-1133">Transmembrane helix</keyword>
<reference evidence="6" key="1">
    <citation type="submission" date="2016-04" db="EMBL/GenBank/DDBJ databases">
        <authorList>
            <person name="Evans L.H."/>
            <person name="Alamgir A."/>
            <person name="Owens N."/>
            <person name="Weber N.D."/>
            <person name="Virtaneva K."/>
            <person name="Barbian K."/>
            <person name="Babar A."/>
            <person name="Rosenke K."/>
        </authorList>
    </citation>
    <scope>NUCLEOTIDE SEQUENCE</scope>
    <source>
        <strain evidence="6">86</strain>
    </source>
</reference>
<dbReference type="InterPro" id="IPR004695">
    <property type="entry name" value="SLAC1/Mae1/Ssu1/TehA"/>
</dbReference>
<dbReference type="GO" id="GO:0005886">
    <property type="term" value="C:plasma membrane"/>
    <property type="evidence" value="ECO:0007669"/>
    <property type="project" value="TreeGrafter"/>
</dbReference>
<feature type="transmembrane region" description="Helical" evidence="5">
    <location>
        <begin position="157"/>
        <end position="177"/>
    </location>
</feature>
<feature type="transmembrane region" description="Helical" evidence="5">
    <location>
        <begin position="127"/>
        <end position="145"/>
    </location>
</feature>
<feature type="transmembrane region" description="Helical" evidence="5">
    <location>
        <begin position="97"/>
        <end position="115"/>
    </location>
</feature>
<feature type="transmembrane region" description="Helical" evidence="5">
    <location>
        <begin position="283"/>
        <end position="302"/>
    </location>
</feature>
<accession>A0A212KH43</accession>
<keyword evidence="2 5" id="KW-0812">Transmembrane</keyword>
<feature type="transmembrane region" description="Helical" evidence="5">
    <location>
        <begin position="71"/>
        <end position="91"/>
    </location>
</feature>
<comment type="subcellular location">
    <subcellularLocation>
        <location evidence="1">Membrane</location>
        <topology evidence="1">Multi-pass membrane protein</topology>
    </subcellularLocation>
</comment>
<evidence type="ECO:0000256" key="5">
    <source>
        <dbReference type="SAM" id="Phobius"/>
    </source>
</evidence>
<keyword evidence="4 5" id="KW-0472">Membrane</keyword>
<evidence type="ECO:0000256" key="3">
    <source>
        <dbReference type="ARBA" id="ARBA00022989"/>
    </source>
</evidence>
<sequence length="314" mass="33160">MPLRDRLAAFPTPAAGLALGLASLAALWQAEFPAAVGVRAAGALAAGAIVLAVIAKFLAHPRILMTELAHPVVGSVIPTLAMATMVISASTGPLHTPLWLAAVAAHIGFFTVFVVHRARDPQLSHMVPSWFVPPIGIVVAVLTVPGEPWRPLADACLWFGIAAYAAMLPMMLHRLIFRDTIAPPARPTIAIMAAPPNLCLAGYLSFVAEPNLLTVVVLLGLGILMAIVVYIGFSELLRLPFSPGYAAFTFPTVIAANASFKAARYFEQAGLAPDAVAPLRHWATMELLIATVVVAYVAARYLGHYAATRRVVAA</sequence>
<dbReference type="EMBL" id="FLUO01000002">
    <property type="protein sequence ID" value="SBW11030.1"/>
    <property type="molecule type" value="Genomic_DNA"/>
</dbReference>
<feature type="transmembrane region" description="Helical" evidence="5">
    <location>
        <begin position="40"/>
        <end position="59"/>
    </location>
</feature>
<name>A0A212KH43_9PROT</name>
<feature type="transmembrane region" description="Helical" evidence="5">
    <location>
        <begin position="212"/>
        <end position="233"/>
    </location>
</feature>
<evidence type="ECO:0000313" key="6">
    <source>
        <dbReference type="EMBL" id="SBW11030.1"/>
    </source>
</evidence>
<gene>
    <name evidence="6" type="ORF">KL86APRO_20054</name>
</gene>
<evidence type="ECO:0000256" key="2">
    <source>
        <dbReference type="ARBA" id="ARBA00022692"/>
    </source>
</evidence>
<dbReference type="Pfam" id="PF03595">
    <property type="entry name" value="SLAC1"/>
    <property type="match status" value="1"/>
</dbReference>
<dbReference type="PANTHER" id="PTHR37955">
    <property type="entry name" value="TELLURITE RESISTANCE PROTEIN TEHA"/>
    <property type="match status" value="1"/>
</dbReference>
<evidence type="ECO:0000256" key="4">
    <source>
        <dbReference type="ARBA" id="ARBA00023136"/>
    </source>
</evidence>
<proteinExistence type="predicted"/>
<protein>
    <submittedName>
        <fullName evidence="6">Tellurite resistance protein</fullName>
    </submittedName>
</protein>
<dbReference type="Gene3D" id="1.50.10.150">
    <property type="entry name" value="Voltage-dependent anion channel"/>
    <property type="match status" value="1"/>
</dbReference>
<feature type="transmembrane region" description="Helical" evidence="5">
    <location>
        <begin position="245"/>
        <end position="263"/>
    </location>
</feature>
<feature type="transmembrane region" description="Helical" evidence="5">
    <location>
        <begin position="189"/>
        <end position="206"/>
    </location>
</feature>
<organism evidence="6">
    <name type="scientific">uncultured Alphaproteobacteria bacterium</name>
    <dbReference type="NCBI Taxonomy" id="91750"/>
    <lineage>
        <taxon>Bacteria</taxon>
        <taxon>Pseudomonadati</taxon>
        <taxon>Pseudomonadota</taxon>
        <taxon>Alphaproteobacteria</taxon>
        <taxon>environmental samples</taxon>
    </lineage>
</organism>
<dbReference type="PANTHER" id="PTHR37955:SF1">
    <property type="entry name" value="DEP DOMAIN-CONTAINING PROTEIN"/>
    <property type="match status" value="1"/>
</dbReference>
<dbReference type="InterPro" id="IPR052951">
    <property type="entry name" value="Tellurite_res_ion_channel"/>
</dbReference>
<dbReference type="InterPro" id="IPR038665">
    <property type="entry name" value="Voltage-dep_anion_channel_sf"/>
</dbReference>
<evidence type="ECO:0000256" key="1">
    <source>
        <dbReference type="ARBA" id="ARBA00004141"/>
    </source>
</evidence>
<feature type="transmembrane region" description="Helical" evidence="5">
    <location>
        <begin position="7"/>
        <end position="28"/>
    </location>
</feature>
<dbReference type="GO" id="GO:0046583">
    <property type="term" value="F:monoatomic cation efflux transmembrane transporter activity"/>
    <property type="evidence" value="ECO:0007669"/>
    <property type="project" value="TreeGrafter"/>
</dbReference>